<dbReference type="Proteomes" id="UP000034320">
    <property type="component" value="Unassembled WGS sequence"/>
</dbReference>
<evidence type="ECO:0000313" key="3">
    <source>
        <dbReference type="Proteomes" id="UP000034320"/>
    </source>
</evidence>
<evidence type="ECO:0000313" key="2">
    <source>
        <dbReference type="EMBL" id="KKS46438.1"/>
    </source>
</evidence>
<dbReference type="AlphaFoldDB" id="A0A0G1C9X5"/>
<feature type="transmembrane region" description="Helical" evidence="1">
    <location>
        <begin position="24"/>
        <end position="43"/>
    </location>
</feature>
<gene>
    <name evidence="2" type="ORF">UV09_C0017G0026</name>
</gene>
<proteinExistence type="predicted"/>
<name>A0A0G1C9X5_9BACT</name>
<comment type="caution">
    <text evidence="2">The sequence shown here is derived from an EMBL/GenBank/DDBJ whole genome shotgun (WGS) entry which is preliminary data.</text>
</comment>
<sequence length="194" mass="21579">MNINIFKNGWKKKLAEKIQKKKKLFIALALILAVIGFFNFFSLKKSSSSAETSVQTMAVGRNFEFPGISSQGKVVSDRIKFKITNAEKTNKVMVQDKTFTARNKKLFLIVNLELTNESTQPLNLLPGDLIRLTIGDNKETKYAPDLHNNLVPVAAISTRVDRVGFVIAENEKNFTLSVGEIDGKKEEVGVGFPS</sequence>
<keyword evidence="1" id="KW-1133">Transmembrane helix</keyword>
<keyword evidence="1" id="KW-0472">Membrane</keyword>
<protein>
    <submittedName>
        <fullName evidence="2">Uncharacterized protein</fullName>
    </submittedName>
</protein>
<reference evidence="2 3" key="1">
    <citation type="journal article" date="2015" name="Nature">
        <title>rRNA introns, odd ribosomes, and small enigmatic genomes across a large radiation of phyla.</title>
        <authorList>
            <person name="Brown C.T."/>
            <person name="Hug L.A."/>
            <person name="Thomas B.C."/>
            <person name="Sharon I."/>
            <person name="Castelle C.J."/>
            <person name="Singh A."/>
            <person name="Wilkins M.J."/>
            <person name="Williams K.H."/>
            <person name="Banfield J.F."/>
        </authorList>
    </citation>
    <scope>NUCLEOTIDE SEQUENCE [LARGE SCALE GENOMIC DNA]</scope>
</reference>
<keyword evidence="1" id="KW-0812">Transmembrane</keyword>
<evidence type="ECO:0000256" key="1">
    <source>
        <dbReference type="SAM" id="Phobius"/>
    </source>
</evidence>
<organism evidence="2 3">
    <name type="scientific">Candidatus Gottesmanbacteria bacterium GW2011_GWA2_42_18</name>
    <dbReference type="NCBI Taxonomy" id="1618442"/>
    <lineage>
        <taxon>Bacteria</taxon>
        <taxon>Candidatus Gottesmaniibacteriota</taxon>
    </lineage>
</organism>
<accession>A0A0G1C9X5</accession>
<dbReference type="EMBL" id="LCDD01000017">
    <property type="protein sequence ID" value="KKS46438.1"/>
    <property type="molecule type" value="Genomic_DNA"/>
</dbReference>